<dbReference type="InterPro" id="IPR027417">
    <property type="entry name" value="P-loop_NTPase"/>
</dbReference>
<dbReference type="Proteomes" id="UP000558113">
    <property type="component" value="Unassembled WGS sequence"/>
</dbReference>
<gene>
    <name evidence="1" type="ORF">GT003_11235</name>
</gene>
<organism evidence="1 2">
    <name type="scientific">Paenibacillus sacheonensis</name>
    <dbReference type="NCBI Taxonomy" id="742054"/>
    <lineage>
        <taxon>Bacteria</taxon>
        <taxon>Bacillati</taxon>
        <taxon>Bacillota</taxon>
        <taxon>Bacilli</taxon>
        <taxon>Bacillales</taxon>
        <taxon>Paenibacillaceae</taxon>
        <taxon>Paenibacillus</taxon>
    </lineage>
</organism>
<name>A0A7X4YNG1_9BACL</name>
<keyword evidence="2" id="KW-1185">Reference proteome</keyword>
<accession>A0A7X4YNG1</accession>
<sequence>MIIMINGAFGSGKTSTAQRLQPLIADSMIFDPEEIGYMLRKILHENMLFENERTDDFQDIELWRILTVKTAEELKRRYKKHLIVPMTIYKADHFDYILNGFKRIDEEVFHFCLTASEDTIRQRIEQRGDTFNHWYQLHTRSGVSAFADKKFHDHIQTDQLEPDKITAIILQKISQR</sequence>
<dbReference type="EMBL" id="JAAAMU010000005">
    <property type="protein sequence ID" value="NBC69567.1"/>
    <property type="molecule type" value="Genomic_DNA"/>
</dbReference>
<dbReference type="AlphaFoldDB" id="A0A7X4YNG1"/>
<dbReference type="OrthoDB" id="9799092at2"/>
<proteinExistence type="predicted"/>
<reference evidence="1 2" key="1">
    <citation type="submission" date="2020-01" db="EMBL/GenBank/DDBJ databases">
        <title>Paenibacillus soybeanensis sp. nov. isolated from the nodules of soybean (Glycine max(L.) Merr).</title>
        <authorList>
            <person name="Wang H."/>
        </authorList>
    </citation>
    <scope>NUCLEOTIDE SEQUENCE [LARGE SCALE GENOMIC DNA]</scope>
    <source>
        <strain evidence="1 2">DSM 23054</strain>
    </source>
</reference>
<evidence type="ECO:0000313" key="1">
    <source>
        <dbReference type="EMBL" id="NBC69567.1"/>
    </source>
</evidence>
<protein>
    <submittedName>
        <fullName evidence="1">AAA family ATPase</fullName>
    </submittedName>
</protein>
<dbReference type="SUPFAM" id="SSF52540">
    <property type="entry name" value="P-loop containing nucleoside triphosphate hydrolases"/>
    <property type="match status" value="1"/>
</dbReference>
<comment type="caution">
    <text evidence="1">The sequence shown here is derived from an EMBL/GenBank/DDBJ whole genome shotgun (WGS) entry which is preliminary data.</text>
</comment>
<dbReference type="Gene3D" id="3.40.50.300">
    <property type="entry name" value="P-loop containing nucleotide triphosphate hydrolases"/>
    <property type="match status" value="1"/>
</dbReference>
<dbReference type="Pfam" id="PF13238">
    <property type="entry name" value="AAA_18"/>
    <property type="match status" value="1"/>
</dbReference>
<evidence type="ECO:0000313" key="2">
    <source>
        <dbReference type="Proteomes" id="UP000558113"/>
    </source>
</evidence>